<dbReference type="InterPro" id="IPR011335">
    <property type="entry name" value="Restrct_endonuc-II-like"/>
</dbReference>
<protein>
    <recommendedName>
        <fullName evidence="1">YqaJ viral recombinase domain-containing protein</fullName>
    </recommendedName>
</protein>
<dbReference type="GO" id="GO:0006281">
    <property type="term" value="P:DNA repair"/>
    <property type="evidence" value="ECO:0007669"/>
    <property type="project" value="UniProtKB-ARBA"/>
</dbReference>
<dbReference type="InterPro" id="IPR019080">
    <property type="entry name" value="YqaJ_viral_recombinase"/>
</dbReference>
<proteinExistence type="predicted"/>
<dbReference type="EMBL" id="JARPUR010000003">
    <property type="protein sequence ID" value="KAK4879660.1"/>
    <property type="molecule type" value="Genomic_DNA"/>
</dbReference>
<sequence>MRDLNNVDICKLERKTLGQKENVEWYQARRNRLTASSFGKICLRRSSTPSHNLIKELFYRNSNLKTKAIQYGIENEKVAIKKFETLSNVKVRDCGFFVCPNFCFLGASPDGINDNNKVIEVKCLYACKSESVRKAAKKNHCVLNT</sequence>
<name>A0AAN7SR36_9COLE</name>
<dbReference type="InterPro" id="IPR011604">
    <property type="entry name" value="PDDEXK-like_dom_sf"/>
</dbReference>
<gene>
    <name evidence="2" type="ORF">RN001_007806</name>
</gene>
<dbReference type="SUPFAM" id="SSF52980">
    <property type="entry name" value="Restriction endonuclease-like"/>
    <property type="match status" value="1"/>
</dbReference>
<organism evidence="2 3">
    <name type="scientific">Aquatica leii</name>
    <dbReference type="NCBI Taxonomy" id="1421715"/>
    <lineage>
        <taxon>Eukaryota</taxon>
        <taxon>Metazoa</taxon>
        <taxon>Ecdysozoa</taxon>
        <taxon>Arthropoda</taxon>
        <taxon>Hexapoda</taxon>
        <taxon>Insecta</taxon>
        <taxon>Pterygota</taxon>
        <taxon>Neoptera</taxon>
        <taxon>Endopterygota</taxon>
        <taxon>Coleoptera</taxon>
        <taxon>Polyphaga</taxon>
        <taxon>Elateriformia</taxon>
        <taxon>Elateroidea</taxon>
        <taxon>Lampyridae</taxon>
        <taxon>Luciolinae</taxon>
        <taxon>Aquatica</taxon>
    </lineage>
</organism>
<feature type="domain" description="YqaJ viral recombinase" evidence="1">
    <location>
        <begin position="24"/>
        <end position="128"/>
    </location>
</feature>
<dbReference type="Proteomes" id="UP001353858">
    <property type="component" value="Unassembled WGS sequence"/>
</dbReference>
<dbReference type="InterPro" id="IPR051703">
    <property type="entry name" value="NF-kappa-B_Signaling_Reg"/>
</dbReference>
<reference evidence="3" key="1">
    <citation type="submission" date="2023-01" db="EMBL/GenBank/DDBJ databases">
        <title>Key to firefly adult light organ development and bioluminescence: homeobox transcription factors regulate luciferase expression and transportation to peroxisome.</title>
        <authorList>
            <person name="Fu X."/>
        </authorList>
    </citation>
    <scope>NUCLEOTIDE SEQUENCE [LARGE SCALE GENOMIC DNA]</scope>
</reference>
<dbReference type="AlphaFoldDB" id="A0AAN7SR36"/>
<dbReference type="PANTHER" id="PTHR46609">
    <property type="entry name" value="EXONUCLEASE, PHAGE-TYPE/RECB, C-TERMINAL DOMAIN-CONTAINING PROTEIN"/>
    <property type="match status" value="1"/>
</dbReference>
<dbReference type="CDD" id="cd22343">
    <property type="entry name" value="PDDEXK_lambda_exonuclease-like"/>
    <property type="match status" value="1"/>
</dbReference>
<accession>A0AAN7SR36</accession>
<dbReference type="Gene3D" id="3.90.320.10">
    <property type="match status" value="1"/>
</dbReference>
<dbReference type="PANTHER" id="PTHR46609:SF8">
    <property type="entry name" value="YQAJ VIRAL RECOMBINASE DOMAIN-CONTAINING PROTEIN"/>
    <property type="match status" value="1"/>
</dbReference>
<evidence type="ECO:0000313" key="2">
    <source>
        <dbReference type="EMBL" id="KAK4879660.1"/>
    </source>
</evidence>
<dbReference type="Pfam" id="PF09588">
    <property type="entry name" value="YqaJ"/>
    <property type="match status" value="1"/>
</dbReference>
<keyword evidence="3" id="KW-1185">Reference proteome</keyword>
<evidence type="ECO:0000259" key="1">
    <source>
        <dbReference type="Pfam" id="PF09588"/>
    </source>
</evidence>
<comment type="caution">
    <text evidence="2">The sequence shown here is derived from an EMBL/GenBank/DDBJ whole genome shotgun (WGS) entry which is preliminary data.</text>
</comment>
<evidence type="ECO:0000313" key="3">
    <source>
        <dbReference type="Proteomes" id="UP001353858"/>
    </source>
</evidence>